<comment type="caution">
    <text evidence="1">The sequence shown here is derived from an EMBL/GenBank/DDBJ whole genome shotgun (WGS) entry which is preliminary data.</text>
</comment>
<sequence>MLVSKISLVSSKTGMSTYKYGISSSKRTFKKPCLQKLDVLLIFHRTSCLSLVFSYQTVEALNNGLVRCLGCNTSISQLLLHRAQCS</sequence>
<accession>A0A8T0GGA5</accession>
<protein>
    <submittedName>
        <fullName evidence="1">Uncharacterized protein</fullName>
    </submittedName>
</protein>
<reference evidence="1" key="1">
    <citation type="submission" date="2020-06" db="EMBL/GenBank/DDBJ databases">
        <title>WGS assembly of Ceratodon purpureus strain R40.</title>
        <authorList>
            <person name="Carey S.B."/>
            <person name="Jenkins J."/>
            <person name="Shu S."/>
            <person name="Lovell J.T."/>
            <person name="Sreedasyam A."/>
            <person name="Maumus F."/>
            <person name="Tiley G.P."/>
            <person name="Fernandez-Pozo N."/>
            <person name="Barry K."/>
            <person name="Chen C."/>
            <person name="Wang M."/>
            <person name="Lipzen A."/>
            <person name="Daum C."/>
            <person name="Saski C.A."/>
            <person name="Payton A.C."/>
            <person name="Mcbreen J.C."/>
            <person name="Conrad R.E."/>
            <person name="Kollar L.M."/>
            <person name="Olsson S."/>
            <person name="Huttunen S."/>
            <person name="Landis J.B."/>
            <person name="Wickett N.J."/>
            <person name="Johnson M.G."/>
            <person name="Rensing S.A."/>
            <person name="Grimwood J."/>
            <person name="Schmutz J."/>
            <person name="Mcdaniel S.F."/>
        </authorList>
    </citation>
    <scope>NUCLEOTIDE SEQUENCE</scope>
    <source>
        <strain evidence="1">R40</strain>
    </source>
</reference>
<proteinExistence type="predicted"/>
<name>A0A8T0GGA5_CERPU</name>
<dbReference type="Proteomes" id="UP000822688">
    <property type="component" value="Chromosome 10"/>
</dbReference>
<evidence type="ECO:0000313" key="1">
    <source>
        <dbReference type="EMBL" id="KAG0558043.1"/>
    </source>
</evidence>
<organism evidence="1 2">
    <name type="scientific">Ceratodon purpureus</name>
    <name type="common">Fire moss</name>
    <name type="synonym">Dicranum purpureum</name>
    <dbReference type="NCBI Taxonomy" id="3225"/>
    <lineage>
        <taxon>Eukaryota</taxon>
        <taxon>Viridiplantae</taxon>
        <taxon>Streptophyta</taxon>
        <taxon>Embryophyta</taxon>
        <taxon>Bryophyta</taxon>
        <taxon>Bryophytina</taxon>
        <taxon>Bryopsida</taxon>
        <taxon>Dicranidae</taxon>
        <taxon>Pseudoditrichales</taxon>
        <taxon>Ditrichaceae</taxon>
        <taxon>Ceratodon</taxon>
    </lineage>
</organism>
<gene>
    <name evidence="1" type="ORF">KC19_10G000300</name>
</gene>
<dbReference type="EMBL" id="CM026431">
    <property type="protein sequence ID" value="KAG0558043.1"/>
    <property type="molecule type" value="Genomic_DNA"/>
</dbReference>
<evidence type="ECO:0000313" key="2">
    <source>
        <dbReference type="Proteomes" id="UP000822688"/>
    </source>
</evidence>
<keyword evidence="2" id="KW-1185">Reference proteome</keyword>
<dbReference type="AlphaFoldDB" id="A0A8T0GGA5"/>